<feature type="transmembrane region" description="Helical" evidence="1">
    <location>
        <begin position="61"/>
        <end position="80"/>
    </location>
</feature>
<keyword evidence="3" id="KW-1185">Reference proteome</keyword>
<dbReference type="Proteomes" id="UP001379533">
    <property type="component" value="Chromosome"/>
</dbReference>
<feature type="transmembrane region" description="Helical" evidence="1">
    <location>
        <begin position="33"/>
        <end position="49"/>
    </location>
</feature>
<evidence type="ECO:0000313" key="2">
    <source>
        <dbReference type="EMBL" id="WXA92935.1"/>
    </source>
</evidence>
<keyword evidence="1" id="KW-0812">Transmembrane</keyword>
<proteinExistence type="predicted"/>
<evidence type="ECO:0000313" key="3">
    <source>
        <dbReference type="Proteomes" id="UP001379533"/>
    </source>
</evidence>
<feature type="transmembrane region" description="Helical" evidence="1">
    <location>
        <begin position="116"/>
        <end position="133"/>
    </location>
</feature>
<feature type="transmembrane region" description="Helical" evidence="1">
    <location>
        <begin position="139"/>
        <end position="156"/>
    </location>
</feature>
<gene>
    <name evidence="2" type="ORF">LZC95_41610</name>
</gene>
<evidence type="ECO:0000256" key="1">
    <source>
        <dbReference type="SAM" id="Phobius"/>
    </source>
</evidence>
<evidence type="ECO:0008006" key="4">
    <source>
        <dbReference type="Google" id="ProtNLM"/>
    </source>
</evidence>
<keyword evidence="1" id="KW-0472">Membrane</keyword>
<reference evidence="2 3" key="1">
    <citation type="submission" date="2021-12" db="EMBL/GenBank/DDBJ databases">
        <title>Discovery of the Pendulisporaceae a myxobacterial family with distinct sporulation behavior and unique specialized metabolism.</title>
        <authorList>
            <person name="Garcia R."/>
            <person name="Popoff A."/>
            <person name="Bader C.D."/>
            <person name="Loehr J."/>
            <person name="Walesch S."/>
            <person name="Walt C."/>
            <person name="Boldt J."/>
            <person name="Bunk B."/>
            <person name="Haeckl F.J.F.P.J."/>
            <person name="Gunesch A.P."/>
            <person name="Birkelbach J."/>
            <person name="Nuebel U."/>
            <person name="Pietschmann T."/>
            <person name="Bach T."/>
            <person name="Mueller R."/>
        </authorList>
    </citation>
    <scope>NUCLEOTIDE SEQUENCE [LARGE SCALE GENOMIC DNA]</scope>
    <source>
        <strain evidence="2 3">MSr12523</strain>
    </source>
</reference>
<dbReference type="EMBL" id="CP089982">
    <property type="protein sequence ID" value="WXA92935.1"/>
    <property type="molecule type" value="Genomic_DNA"/>
</dbReference>
<dbReference type="RefSeq" id="WP_394843534.1">
    <property type="nucleotide sequence ID" value="NZ_CP089982.1"/>
</dbReference>
<organism evidence="2 3">
    <name type="scientific">Pendulispora brunnea</name>
    <dbReference type="NCBI Taxonomy" id="2905690"/>
    <lineage>
        <taxon>Bacteria</taxon>
        <taxon>Pseudomonadati</taxon>
        <taxon>Myxococcota</taxon>
        <taxon>Myxococcia</taxon>
        <taxon>Myxococcales</taxon>
        <taxon>Sorangiineae</taxon>
        <taxon>Pendulisporaceae</taxon>
        <taxon>Pendulispora</taxon>
    </lineage>
</organism>
<feature type="transmembrane region" description="Helical" evidence="1">
    <location>
        <begin position="86"/>
        <end position="104"/>
    </location>
</feature>
<sequence length="163" mass="16988">MKSYFTHASFFAPAIVFLLYARLAAGDEGWDTAYMFGGGLALVHGIWLLSKHRDHAIAMGVDLYLLIGGILALVYPQAILLWGAKLGAAAALGCVLAVSLAAAAISPPRSVHERKLAMLMVGATAAAAVFALLAHDIPFVGNVLPVIGLVLVQGALRKRVSAA</sequence>
<accession>A0ABZ2K5U4</accession>
<name>A0ABZ2K5U4_9BACT</name>
<keyword evidence="1" id="KW-1133">Transmembrane helix</keyword>
<protein>
    <recommendedName>
        <fullName evidence="4">Permease</fullName>
    </recommendedName>
</protein>